<dbReference type="SUPFAM" id="SSF51735">
    <property type="entry name" value="NAD(P)-binding Rossmann-fold domains"/>
    <property type="match status" value="1"/>
</dbReference>
<evidence type="ECO:0000256" key="2">
    <source>
        <dbReference type="ARBA" id="ARBA00023002"/>
    </source>
</evidence>
<keyword evidence="6" id="KW-1185">Reference proteome</keyword>
<dbReference type="Pfam" id="PF00106">
    <property type="entry name" value="adh_short"/>
    <property type="match status" value="1"/>
</dbReference>
<evidence type="ECO:0000313" key="6">
    <source>
        <dbReference type="Proteomes" id="UP000664617"/>
    </source>
</evidence>
<dbReference type="PRINTS" id="PR00080">
    <property type="entry name" value="SDRFAMILY"/>
</dbReference>
<evidence type="ECO:0000313" key="5">
    <source>
        <dbReference type="EMBL" id="MBO0609100.1"/>
    </source>
</evidence>
<dbReference type="InterPro" id="IPR057326">
    <property type="entry name" value="KR_dom"/>
</dbReference>
<reference evidence="5 6" key="1">
    <citation type="submission" date="2021-03" db="EMBL/GenBank/DDBJ databases">
        <authorList>
            <person name="Xin L."/>
        </authorList>
    </citation>
    <scope>NUCLEOTIDE SEQUENCE [LARGE SCALE GENOMIC DNA]</scope>
    <source>
        <strain evidence="5 6">XHU 5031</strain>
    </source>
</reference>
<dbReference type="InterPro" id="IPR002347">
    <property type="entry name" value="SDR_fam"/>
</dbReference>
<organism evidence="5 6">
    <name type="scientific">Myceligenerans salitolerans</name>
    <dbReference type="NCBI Taxonomy" id="1230528"/>
    <lineage>
        <taxon>Bacteria</taxon>
        <taxon>Bacillati</taxon>
        <taxon>Actinomycetota</taxon>
        <taxon>Actinomycetes</taxon>
        <taxon>Micrococcales</taxon>
        <taxon>Promicromonosporaceae</taxon>
        <taxon>Myceligenerans</taxon>
    </lineage>
</organism>
<protein>
    <submittedName>
        <fullName evidence="5">SDR family NAD(P)-dependent oxidoreductase</fullName>
    </submittedName>
</protein>
<comment type="caution">
    <text evidence="5">The sequence shown here is derived from an EMBL/GenBank/DDBJ whole genome shotgun (WGS) entry which is preliminary data.</text>
</comment>
<dbReference type="EMBL" id="JAFMPK010000034">
    <property type="protein sequence ID" value="MBO0609100.1"/>
    <property type="molecule type" value="Genomic_DNA"/>
</dbReference>
<dbReference type="SMART" id="SM00822">
    <property type="entry name" value="PKS_KR"/>
    <property type="match status" value="1"/>
</dbReference>
<dbReference type="RefSeq" id="WP_207275055.1">
    <property type="nucleotide sequence ID" value="NZ_JAFMPK010000034.1"/>
</dbReference>
<evidence type="ECO:0000256" key="3">
    <source>
        <dbReference type="RuleBase" id="RU000363"/>
    </source>
</evidence>
<proteinExistence type="inferred from homology"/>
<keyword evidence="2" id="KW-0560">Oxidoreductase</keyword>
<dbReference type="Gene3D" id="3.40.50.720">
    <property type="entry name" value="NAD(P)-binding Rossmann-like Domain"/>
    <property type="match status" value="1"/>
</dbReference>
<reference evidence="6" key="2">
    <citation type="submission" date="2023-07" db="EMBL/GenBank/DDBJ databases">
        <title>Myceligenerans salitolerans sp. nov., a halotolerant actinomycete isolated from a salt lake in Xinjiang, China.</title>
        <authorList>
            <person name="Guan T."/>
        </authorList>
    </citation>
    <scope>NUCLEOTIDE SEQUENCE [LARGE SCALE GENOMIC DNA]</scope>
    <source>
        <strain evidence="6">XHU 5031</strain>
    </source>
</reference>
<accession>A0ABS3I7W2</accession>
<sequence length="277" mass="29074">MNVLDFRSQTTLITGASSGIGAALARELAARGSGLVLVARRLDRLDALAAELRATHGVEVATAAADLSRSRPGPALRGELRRRGITVTSLVNNAGFGSDGAFQDEDPERLADEIAVNVASVVDLTSTFLGDLRAAGHGALVNVTSEAAYQPIPGMAVYAASKAFVLSFTEALWAELRGSGVRVLAFAPGLTATEFFDQIGTAQYPGRFQTPEQVAAAAVRALERRTPGPSARARRSGAAAGWLAGLMPRRTRLRLVARLAGSDRLMRARDDVPARAA</sequence>
<dbReference type="PRINTS" id="PR00081">
    <property type="entry name" value="GDHRDH"/>
</dbReference>
<gene>
    <name evidence="5" type="ORF">J0911_08650</name>
</gene>
<feature type="domain" description="Ketoreductase" evidence="4">
    <location>
        <begin position="9"/>
        <end position="189"/>
    </location>
</feature>
<dbReference type="InterPro" id="IPR036291">
    <property type="entry name" value="NAD(P)-bd_dom_sf"/>
</dbReference>
<dbReference type="PANTHER" id="PTHR44196:SF2">
    <property type="entry name" value="SHORT-CHAIN DEHYDROGENASE-RELATED"/>
    <property type="match status" value="1"/>
</dbReference>
<evidence type="ECO:0000259" key="4">
    <source>
        <dbReference type="SMART" id="SM00822"/>
    </source>
</evidence>
<name>A0ABS3I7W2_9MICO</name>
<dbReference type="Proteomes" id="UP000664617">
    <property type="component" value="Unassembled WGS sequence"/>
</dbReference>
<comment type="similarity">
    <text evidence="1 3">Belongs to the short-chain dehydrogenases/reductases (SDR) family.</text>
</comment>
<evidence type="ECO:0000256" key="1">
    <source>
        <dbReference type="ARBA" id="ARBA00006484"/>
    </source>
</evidence>
<dbReference type="PANTHER" id="PTHR44196">
    <property type="entry name" value="DEHYDROGENASE/REDUCTASE SDR FAMILY MEMBER 7B"/>
    <property type="match status" value="1"/>
</dbReference>